<dbReference type="OrthoDB" id="7279366at2"/>
<proteinExistence type="predicted"/>
<evidence type="ECO:0008006" key="3">
    <source>
        <dbReference type="Google" id="ProtNLM"/>
    </source>
</evidence>
<protein>
    <recommendedName>
        <fullName evidence="3">DUF4089 domain-containing protein</fullName>
    </recommendedName>
</protein>
<dbReference type="Proteomes" id="UP000460715">
    <property type="component" value="Unassembled WGS sequence"/>
</dbReference>
<evidence type="ECO:0000313" key="1">
    <source>
        <dbReference type="EMBL" id="MXP64213.1"/>
    </source>
</evidence>
<dbReference type="RefSeq" id="WP_160937344.1">
    <property type="nucleotide sequence ID" value="NZ_SNVJ01000010.1"/>
</dbReference>
<accession>A0A845B9C0</accession>
<dbReference type="EMBL" id="SNVJ01000010">
    <property type="protein sequence ID" value="MXP64213.1"/>
    <property type="molecule type" value="Genomic_DNA"/>
</dbReference>
<keyword evidence="2" id="KW-1185">Reference proteome</keyword>
<reference evidence="1 2" key="1">
    <citation type="submission" date="2019-03" db="EMBL/GenBank/DDBJ databases">
        <title>Roseomonas sp. a novel Roseomonas species isolated from Sea whip Gorgonian.</title>
        <authorList>
            <person name="Li F."/>
            <person name="Pan X."/>
            <person name="Huang S."/>
            <person name="Li Z."/>
            <person name="Meng B."/>
        </authorList>
    </citation>
    <scope>NUCLEOTIDE SEQUENCE [LARGE SCALE GENOMIC DNA]</scope>
    <source>
        <strain evidence="1 2">M0104</strain>
    </source>
</reference>
<comment type="caution">
    <text evidence="1">The sequence shown here is derived from an EMBL/GenBank/DDBJ whole genome shotgun (WGS) entry which is preliminary data.</text>
</comment>
<dbReference type="AlphaFoldDB" id="A0A845B9C0"/>
<gene>
    <name evidence="1" type="ORF">E0493_12750</name>
</gene>
<sequence length="70" mass="7577">MSQAQEEPDAALDLLLRRAGITIPPERYAGVLSGYRELQAVLPQLRGARTAAAEPAGTFVLDTVTRERTP</sequence>
<evidence type="ECO:0000313" key="2">
    <source>
        <dbReference type="Proteomes" id="UP000460715"/>
    </source>
</evidence>
<name>A0A845B9C0_9PROT</name>
<organism evidence="1 2">
    <name type="scientific">Teichococcus coralli</name>
    <dbReference type="NCBI Taxonomy" id="2545983"/>
    <lineage>
        <taxon>Bacteria</taxon>
        <taxon>Pseudomonadati</taxon>
        <taxon>Pseudomonadota</taxon>
        <taxon>Alphaproteobacteria</taxon>
        <taxon>Acetobacterales</taxon>
        <taxon>Roseomonadaceae</taxon>
        <taxon>Roseomonas</taxon>
    </lineage>
</organism>